<dbReference type="RefSeq" id="WP_158363289.1">
    <property type="nucleotide sequence ID" value="NZ_JAOQKC010000008.1"/>
</dbReference>
<keyword evidence="1" id="KW-0472">Membrane</keyword>
<keyword evidence="1" id="KW-1133">Transmembrane helix</keyword>
<organism evidence="2 3">
    <name type="scientific">Laedolimicola ammoniilytica</name>
    <dbReference type="NCBI Taxonomy" id="2981771"/>
    <lineage>
        <taxon>Bacteria</taxon>
        <taxon>Bacillati</taxon>
        <taxon>Bacillota</taxon>
        <taxon>Clostridia</taxon>
        <taxon>Lachnospirales</taxon>
        <taxon>Lachnospiraceae</taxon>
        <taxon>Laedolimicola</taxon>
    </lineage>
</organism>
<evidence type="ECO:0000313" key="2">
    <source>
        <dbReference type="EMBL" id="MCU6696806.1"/>
    </source>
</evidence>
<gene>
    <name evidence="2" type="ORF">OCV63_07830</name>
</gene>
<dbReference type="Proteomes" id="UP001652461">
    <property type="component" value="Unassembled WGS sequence"/>
</dbReference>
<evidence type="ECO:0000256" key="1">
    <source>
        <dbReference type="SAM" id="Phobius"/>
    </source>
</evidence>
<feature type="transmembrane region" description="Helical" evidence="1">
    <location>
        <begin position="98"/>
        <end position="121"/>
    </location>
</feature>
<name>A0ABT2RWV8_9FIRM</name>
<reference evidence="2 3" key="1">
    <citation type="journal article" date="2021" name="ISME Commun">
        <title>Automated analysis of genomic sequences facilitates high-throughput and comprehensive description of bacteria.</title>
        <authorList>
            <person name="Hitch T.C.A."/>
        </authorList>
    </citation>
    <scope>NUCLEOTIDE SEQUENCE [LARGE SCALE GENOMIC DNA]</scope>
    <source>
        <strain evidence="2 3">Sanger_04</strain>
    </source>
</reference>
<protein>
    <submittedName>
        <fullName evidence="2">Uncharacterized protein</fullName>
    </submittedName>
</protein>
<feature type="transmembrane region" description="Helical" evidence="1">
    <location>
        <begin position="7"/>
        <end position="26"/>
    </location>
</feature>
<keyword evidence="3" id="KW-1185">Reference proteome</keyword>
<dbReference type="EMBL" id="JAOQKC010000008">
    <property type="protein sequence ID" value="MCU6696806.1"/>
    <property type="molecule type" value="Genomic_DNA"/>
</dbReference>
<sequence length="131" mass="14785">MKKRRNPLAQFMIGMVMLAAGLYWFLSNVTVMTHFGFQLWNFRVGAGLIVVPFIAGIIWLFVNVDSFGAKLLTVLGIVVILASIIANIQFIFRATSLYVYLIMLILIFGGAALVGQVLFRWPKDEDEKKKK</sequence>
<proteinExistence type="predicted"/>
<feature type="transmembrane region" description="Helical" evidence="1">
    <location>
        <begin position="46"/>
        <end position="64"/>
    </location>
</feature>
<comment type="caution">
    <text evidence="2">The sequence shown here is derived from an EMBL/GenBank/DDBJ whole genome shotgun (WGS) entry which is preliminary data.</text>
</comment>
<keyword evidence="1" id="KW-0812">Transmembrane</keyword>
<accession>A0ABT2RWV8</accession>
<feature type="transmembrane region" description="Helical" evidence="1">
    <location>
        <begin position="71"/>
        <end position="92"/>
    </location>
</feature>
<evidence type="ECO:0000313" key="3">
    <source>
        <dbReference type="Proteomes" id="UP001652461"/>
    </source>
</evidence>